<evidence type="ECO:0000313" key="7">
    <source>
        <dbReference type="Proteomes" id="UP001053296"/>
    </source>
</evidence>
<dbReference type="Pfam" id="PF02311">
    <property type="entry name" value="AraC_binding"/>
    <property type="match status" value="1"/>
</dbReference>
<dbReference type="PROSITE" id="PS00041">
    <property type="entry name" value="HTH_ARAC_FAMILY_1"/>
    <property type="match status" value="1"/>
</dbReference>
<dbReference type="PROSITE" id="PS01124">
    <property type="entry name" value="HTH_ARAC_FAMILY_2"/>
    <property type="match status" value="1"/>
</dbReference>
<gene>
    <name evidence="6" type="ORF">PSDVSF_26220</name>
</gene>
<dbReference type="RefSeq" id="WP_229591353.1">
    <property type="nucleotide sequence ID" value="NZ_AP024485.1"/>
</dbReference>
<keyword evidence="1" id="KW-0805">Transcription regulation</keyword>
<keyword evidence="4" id="KW-0804">Transcription</keyword>
<dbReference type="Gene3D" id="2.60.120.10">
    <property type="entry name" value="Jelly Rolls"/>
    <property type="match status" value="1"/>
</dbReference>
<dbReference type="InterPro" id="IPR018062">
    <property type="entry name" value="HTH_AraC-typ_CS"/>
</dbReference>
<evidence type="ECO:0000259" key="5">
    <source>
        <dbReference type="PROSITE" id="PS01124"/>
    </source>
</evidence>
<dbReference type="PANTHER" id="PTHR46796">
    <property type="entry name" value="HTH-TYPE TRANSCRIPTIONAL ACTIVATOR RHAS-RELATED"/>
    <property type="match status" value="1"/>
</dbReference>
<evidence type="ECO:0000256" key="3">
    <source>
        <dbReference type="ARBA" id="ARBA00023159"/>
    </source>
</evidence>
<dbReference type="SMART" id="SM00342">
    <property type="entry name" value="HTH_ARAC"/>
    <property type="match status" value="1"/>
</dbReference>
<dbReference type="InterPro" id="IPR009057">
    <property type="entry name" value="Homeodomain-like_sf"/>
</dbReference>
<dbReference type="SUPFAM" id="SSF46689">
    <property type="entry name" value="Homeodomain-like"/>
    <property type="match status" value="2"/>
</dbReference>
<accession>A0ABN6EW02</accession>
<protein>
    <submittedName>
        <fullName evidence="6">AraC family transcriptional regulator</fullName>
    </submittedName>
</protein>
<feature type="domain" description="HTH araC/xylS-type" evidence="5">
    <location>
        <begin position="177"/>
        <end position="274"/>
    </location>
</feature>
<name>A0ABN6EW02_9BACT</name>
<keyword evidence="2" id="KW-0238">DNA-binding</keyword>
<sequence length="276" mass="30318">MGKSPINTDVQFWRDPDLPGVEVRYSSYNEDAFCKHTHPAYSIGFIETGRTTFALEGAEHKAEAGQMVFIEPEVVHVCNPDLDSDMTYYMFYIDASWLESVAKEVFGNGVGGVHFPVPVVDDPDLLAHWRTLHQAIAEGDGKLEKESLLVQGLADCLTRHAELGEPEAPGANDMAVMAVTVHLSARITDKVSLDELSEVAGLSRYHLLRVFQASTGLPPHAFQTQLRVDLGKRMLASGRTISQAAVEAGFADQSHFSRVFKKITGATPKQYQDAAE</sequence>
<evidence type="ECO:0000313" key="6">
    <source>
        <dbReference type="EMBL" id="BCS89380.1"/>
    </source>
</evidence>
<organism evidence="6 7">
    <name type="scientific">Pseudodesulfovibrio sediminis</name>
    <dbReference type="NCBI Taxonomy" id="2810563"/>
    <lineage>
        <taxon>Bacteria</taxon>
        <taxon>Pseudomonadati</taxon>
        <taxon>Thermodesulfobacteriota</taxon>
        <taxon>Desulfovibrionia</taxon>
        <taxon>Desulfovibrionales</taxon>
        <taxon>Desulfovibrionaceae</taxon>
    </lineage>
</organism>
<dbReference type="SUPFAM" id="SSF51215">
    <property type="entry name" value="Regulatory protein AraC"/>
    <property type="match status" value="1"/>
</dbReference>
<reference evidence="6" key="1">
    <citation type="journal article" date="2022" name="Arch. Microbiol.">
        <title>Pseudodesulfovibrio sediminis sp. nov., a mesophilic and neutrophilic sulfate-reducing bacterium isolated from sediment of a brackish lake.</title>
        <authorList>
            <person name="Takahashi A."/>
            <person name="Kojima H."/>
            <person name="Watanabe M."/>
            <person name="Fukui M."/>
        </authorList>
    </citation>
    <scope>NUCLEOTIDE SEQUENCE</scope>
    <source>
        <strain evidence="6">SF6</strain>
    </source>
</reference>
<dbReference type="PRINTS" id="PR00032">
    <property type="entry name" value="HTHARAC"/>
</dbReference>
<dbReference type="InterPro" id="IPR014710">
    <property type="entry name" value="RmlC-like_jellyroll"/>
</dbReference>
<dbReference type="InterPro" id="IPR003313">
    <property type="entry name" value="AraC-bd"/>
</dbReference>
<dbReference type="InterPro" id="IPR037923">
    <property type="entry name" value="HTH-like"/>
</dbReference>
<dbReference type="PANTHER" id="PTHR46796:SF2">
    <property type="entry name" value="TRANSCRIPTIONAL REGULATORY PROTEIN"/>
    <property type="match status" value="1"/>
</dbReference>
<dbReference type="EMBL" id="AP024485">
    <property type="protein sequence ID" value="BCS89380.1"/>
    <property type="molecule type" value="Genomic_DNA"/>
</dbReference>
<dbReference type="Proteomes" id="UP001053296">
    <property type="component" value="Chromosome"/>
</dbReference>
<keyword evidence="3" id="KW-0010">Activator</keyword>
<proteinExistence type="predicted"/>
<evidence type="ECO:0000256" key="1">
    <source>
        <dbReference type="ARBA" id="ARBA00023015"/>
    </source>
</evidence>
<dbReference type="InterPro" id="IPR050204">
    <property type="entry name" value="AraC_XylS_family_regulators"/>
</dbReference>
<keyword evidence="7" id="KW-1185">Reference proteome</keyword>
<dbReference type="Gene3D" id="1.10.10.60">
    <property type="entry name" value="Homeodomain-like"/>
    <property type="match status" value="2"/>
</dbReference>
<evidence type="ECO:0000256" key="2">
    <source>
        <dbReference type="ARBA" id="ARBA00023125"/>
    </source>
</evidence>
<evidence type="ECO:0000256" key="4">
    <source>
        <dbReference type="ARBA" id="ARBA00023163"/>
    </source>
</evidence>
<dbReference type="InterPro" id="IPR018060">
    <property type="entry name" value="HTH_AraC"/>
</dbReference>
<dbReference type="Pfam" id="PF12833">
    <property type="entry name" value="HTH_18"/>
    <property type="match status" value="1"/>
</dbReference>
<dbReference type="InterPro" id="IPR020449">
    <property type="entry name" value="Tscrpt_reg_AraC-type_HTH"/>
</dbReference>